<evidence type="ECO:0000313" key="3">
    <source>
        <dbReference type="Proteomes" id="UP000694552"/>
    </source>
</evidence>
<dbReference type="PANTHER" id="PTHR34924">
    <property type="entry name" value="UPF0573 PROTEIN C2ORF70"/>
    <property type="match status" value="1"/>
</dbReference>
<evidence type="ECO:0000256" key="1">
    <source>
        <dbReference type="SAM" id="SignalP"/>
    </source>
</evidence>
<feature type="chain" id="PRO_5034205988" evidence="1">
    <location>
        <begin position="22"/>
        <end position="184"/>
    </location>
</feature>
<dbReference type="Proteomes" id="UP000694552">
    <property type="component" value="Unplaced"/>
</dbReference>
<dbReference type="InterPro" id="IPR052329">
    <property type="entry name" value="CIMIP2C"/>
</dbReference>
<accession>A0A8C8B5B7</accession>
<keyword evidence="1" id="KW-0732">Signal</keyword>
<dbReference type="Ensembl" id="ENSOSUT00000013043.1">
    <property type="protein sequence ID" value="ENSOSUP00000012613.1"/>
    <property type="gene ID" value="ENSOSUG00000009109.1"/>
</dbReference>
<feature type="signal peptide" evidence="1">
    <location>
        <begin position="1"/>
        <end position="21"/>
    </location>
</feature>
<name>A0A8C8B5B7_9STRI</name>
<reference evidence="2" key="1">
    <citation type="submission" date="2025-08" db="UniProtKB">
        <authorList>
            <consortium name="Ensembl"/>
        </authorList>
    </citation>
    <scope>IDENTIFICATION</scope>
</reference>
<sequence length="184" mass="20761">GIHTDLSWALGVLFILPLPAGFLPGEGSAAPLSHSSGASRGWGETLLCQQQLSAWGTSKMQGKGPQTVPACQDLWPHTPLPTRFSLDGARSQELGRFYQLSQQHREFYQDKSGTLHLIPYFVLPSMEKERFPHPLDLTPLSAKTRWHLLRVSPVNLRTYQTFPSGKRVTSQERQLRDSFFEYRA</sequence>
<dbReference type="PANTHER" id="PTHR34924:SF1">
    <property type="entry name" value="PROTEIN FAM166C"/>
    <property type="match status" value="1"/>
</dbReference>
<evidence type="ECO:0000313" key="2">
    <source>
        <dbReference type="Ensembl" id="ENSOSUP00000012613.1"/>
    </source>
</evidence>
<proteinExistence type="predicted"/>
<keyword evidence="3" id="KW-1185">Reference proteome</keyword>
<organism evidence="2 3">
    <name type="scientific">Otus sunia</name>
    <name type="common">Oriental scops-owl</name>
    <dbReference type="NCBI Taxonomy" id="257818"/>
    <lineage>
        <taxon>Eukaryota</taxon>
        <taxon>Metazoa</taxon>
        <taxon>Chordata</taxon>
        <taxon>Craniata</taxon>
        <taxon>Vertebrata</taxon>
        <taxon>Euteleostomi</taxon>
        <taxon>Archelosauria</taxon>
        <taxon>Archosauria</taxon>
        <taxon>Dinosauria</taxon>
        <taxon>Saurischia</taxon>
        <taxon>Theropoda</taxon>
        <taxon>Coelurosauria</taxon>
        <taxon>Aves</taxon>
        <taxon>Neognathae</taxon>
        <taxon>Neoaves</taxon>
        <taxon>Telluraves</taxon>
        <taxon>Strigiformes</taxon>
        <taxon>Strigidae</taxon>
        <taxon>Otus</taxon>
    </lineage>
</organism>
<reference evidence="2" key="2">
    <citation type="submission" date="2025-09" db="UniProtKB">
        <authorList>
            <consortium name="Ensembl"/>
        </authorList>
    </citation>
    <scope>IDENTIFICATION</scope>
</reference>
<dbReference type="AlphaFoldDB" id="A0A8C8B5B7"/>
<protein>
    <submittedName>
        <fullName evidence="2">Family with sequence similarity 166 member C</fullName>
    </submittedName>
</protein>